<organism evidence="1">
    <name type="scientific">Arundo donax</name>
    <name type="common">Giant reed</name>
    <name type="synonym">Donax arundinaceus</name>
    <dbReference type="NCBI Taxonomy" id="35708"/>
    <lineage>
        <taxon>Eukaryota</taxon>
        <taxon>Viridiplantae</taxon>
        <taxon>Streptophyta</taxon>
        <taxon>Embryophyta</taxon>
        <taxon>Tracheophyta</taxon>
        <taxon>Spermatophyta</taxon>
        <taxon>Magnoliopsida</taxon>
        <taxon>Liliopsida</taxon>
        <taxon>Poales</taxon>
        <taxon>Poaceae</taxon>
        <taxon>PACMAD clade</taxon>
        <taxon>Arundinoideae</taxon>
        <taxon>Arundineae</taxon>
        <taxon>Arundo</taxon>
    </lineage>
</organism>
<dbReference type="AlphaFoldDB" id="A0A0A9G2I7"/>
<proteinExistence type="predicted"/>
<reference evidence="1" key="2">
    <citation type="journal article" date="2015" name="Data Brief">
        <title>Shoot transcriptome of the giant reed, Arundo donax.</title>
        <authorList>
            <person name="Barrero R.A."/>
            <person name="Guerrero F.D."/>
            <person name="Moolhuijzen P."/>
            <person name="Goolsby J.A."/>
            <person name="Tidwell J."/>
            <person name="Bellgard S.E."/>
            <person name="Bellgard M.I."/>
        </authorList>
    </citation>
    <scope>NUCLEOTIDE SEQUENCE</scope>
    <source>
        <tissue evidence="1">Shoot tissue taken approximately 20 cm above the soil surface</tissue>
    </source>
</reference>
<reference evidence="1" key="1">
    <citation type="submission" date="2014-09" db="EMBL/GenBank/DDBJ databases">
        <authorList>
            <person name="Magalhaes I.L.F."/>
            <person name="Oliveira U."/>
            <person name="Santos F.R."/>
            <person name="Vidigal T.H.D.A."/>
            <person name="Brescovit A.D."/>
            <person name="Santos A.J."/>
        </authorList>
    </citation>
    <scope>NUCLEOTIDE SEQUENCE</scope>
    <source>
        <tissue evidence="1">Shoot tissue taken approximately 20 cm above the soil surface</tissue>
    </source>
</reference>
<sequence length="51" mass="5691">MENSLDWQYCCGIGCTTVVLPCLLELHNLCIIDLLSHILSSSDCFLGYKIV</sequence>
<protein>
    <submittedName>
        <fullName evidence="1">Uncharacterized protein</fullName>
    </submittedName>
</protein>
<dbReference type="EMBL" id="GBRH01179184">
    <property type="protein sequence ID" value="JAE18712.1"/>
    <property type="molecule type" value="Transcribed_RNA"/>
</dbReference>
<name>A0A0A9G2I7_ARUDO</name>
<evidence type="ECO:0000313" key="1">
    <source>
        <dbReference type="EMBL" id="JAE18712.1"/>
    </source>
</evidence>
<accession>A0A0A9G2I7</accession>